<dbReference type="OrthoDB" id="663116at2"/>
<gene>
    <name evidence="2" type="ORF">EI291_11195</name>
</gene>
<keyword evidence="3" id="KW-1185">Reference proteome</keyword>
<protein>
    <submittedName>
        <fullName evidence="2">Uncharacterized protein</fullName>
    </submittedName>
</protein>
<dbReference type="RefSeq" id="WP_125419916.1">
    <property type="nucleotide sequence ID" value="NZ_RWIT01000005.1"/>
</dbReference>
<sequence>MRYLIAACGLTLWLSSATLAQTVEISLTGQVLAPVAVPFHFERLVDARPDRSRLGKVYRGLDNRPVSANFSQPLSDELTPLLRQALPAGPATRPLLVRIHTLSIGETIRPTSETAEAELVLDFLEPVGPDGYRVLLSTGDMLENKGVDVTRRHAANIQKLLEQSVRQLSTLPAAPPTGTPTLTWEQVQTGQDGAATVRYAVQTGPPQKGVYRTFEEFRNNAPGGAEGPFEIEKTARRKKEWAGTDDIQPYYLYLDAQHPKRPITKAWGISDGQTMYIRYRNHYFPLETAGADYAFTGFRNPEPDEMMTRAVMGSAFGLAGAALAAATLPDGSTPQRYELHLTTGRVVARSVPTIGADGFAREDTAAVYVYRRPDSRPDQPITVLVGGRNVGELLPGSYLALSWRDRRSEMTLCARGPKEQCKSFVPDFSTTTYLECSFTSGTEDAPAFSVVPAKEGIFYLKKFRARQRAR</sequence>
<comment type="caution">
    <text evidence="2">The sequence shown here is derived from an EMBL/GenBank/DDBJ whole genome shotgun (WGS) entry which is preliminary data.</text>
</comment>
<dbReference type="EMBL" id="RWIT01000005">
    <property type="protein sequence ID" value="RSK48290.1"/>
    <property type="molecule type" value="Genomic_DNA"/>
</dbReference>
<evidence type="ECO:0000313" key="3">
    <source>
        <dbReference type="Proteomes" id="UP000273500"/>
    </source>
</evidence>
<dbReference type="Proteomes" id="UP000273500">
    <property type="component" value="Unassembled WGS sequence"/>
</dbReference>
<accession>A0A428KPE1</accession>
<proteinExistence type="predicted"/>
<feature type="chain" id="PRO_5019556888" evidence="1">
    <location>
        <begin position="21"/>
        <end position="470"/>
    </location>
</feature>
<evidence type="ECO:0000313" key="2">
    <source>
        <dbReference type="EMBL" id="RSK48290.1"/>
    </source>
</evidence>
<reference evidence="2 3" key="1">
    <citation type="submission" date="2018-12" db="EMBL/GenBank/DDBJ databases">
        <authorList>
            <person name="Feng G."/>
            <person name="Zhu H."/>
        </authorList>
    </citation>
    <scope>NUCLEOTIDE SEQUENCE [LARGE SCALE GENOMIC DNA]</scope>
    <source>
        <strain evidence="2 3">KCTC 12533</strain>
    </source>
</reference>
<feature type="signal peptide" evidence="1">
    <location>
        <begin position="1"/>
        <end position="20"/>
    </location>
</feature>
<dbReference type="AlphaFoldDB" id="A0A428KPE1"/>
<name>A0A428KPE1_9BACT</name>
<organism evidence="2 3">
    <name type="scientific">Hymenobacter rigui</name>
    <dbReference type="NCBI Taxonomy" id="334424"/>
    <lineage>
        <taxon>Bacteria</taxon>
        <taxon>Pseudomonadati</taxon>
        <taxon>Bacteroidota</taxon>
        <taxon>Cytophagia</taxon>
        <taxon>Cytophagales</taxon>
        <taxon>Hymenobacteraceae</taxon>
        <taxon>Hymenobacter</taxon>
    </lineage>
</organism>
<evidence type="ECO:0000256" key="1">
    <source>
        <dbReference type="SAM" id="SignalP"/>
    </source>
</evidence>
<keyword evidence="1" id="KW-0732">Signal</keyword>